<evidence type="ECO:0000313" key="4">
    <source>
        <dbReference type="RefSeq" id="XP_033580228.1"/>
    </source>
</evidence>
<sequence length="174" mass="18721">MKLNSILAVVGGLVALTSAAPTAAEAPDAFQGLSDRSTQTCGDCFNTYVDCCAQDPNNKQHTADCAYLTCFWGGQVCQDCGYKDCLSKRDADKAIEERKSLEARKALEVATTAPSIANEATVAQDCRPCVNALIQCLNVKPHDRRWCIQCNVLLQELDHCSTCGPAICPKEDSA</sequence>
<protein>
    <submittedName>
        <fullName evidence="2 4">Uncharacterized protein</fullName>
    </submittedName>
</protein>
<dbReference type="EMBL" id="MU003696">
    <property type="protein sequence ID" value="KAF2813264.1"/>
    <property type="molecule type" value="Genomic_DNA"/>
</dbReference>
<name>A0A6A6YZ35_9PEZI</name>
<dbReference type="OrthoDB" id="10412616at2759"/>
<evidence type="ECO:0000256" key="1">
    <source>
        <dbReference type="SAM" id="SignalP"/>
    </source>
</evidence>
<reference evidence="2 4" key="1">
    <citation type="journal article" date="2020" name="Stud. Mycol.">
        <title>101 Dothideomycetes genomes: a test case for predicting lifestyles and emergence of pathogens.</title>
        <authorList>
            <person name="Haridas S."/>
            <person name="Albert R."/>
            <person name="Binder M."/>
            <person name="Bloem J."/>
            <person name="Labutti K."/>
            <person name="Salamov A."/>
            <person name="Andreopoulos B."/>
            <person name="Baker S."/>
            <person name="Barry K."/>
            <person name="Bills G."/>
            <person name="Bluhm B."/>
            <person name="Cannon C."/>
            <person name="Castanera R."/>
            <person name="Culley D."/>
            <person name="Daum C."/>
            <person name="Ezra D."/>
            <person name="Gonzalez J."/>
            <person name="Henrissat B."/>
            <person name="Kuo A."/>
            <person name="Liang C."/>
            <person name="Lipzen A."/>
            <person name="Lutzoni F."/>
            <person name="Magnuson J."/>
            <person name="Mondo S."/>
            <person name="Nolan M."/>
            <person name="Ohm R."/>
            <person name="Pangilinan J."/>
            <person name="Park H.-J."/>
            <person name="Ramirez L."/>
            <person name="Alfaro M."/>
            <person name="Sun H."/>
            <person name="Tritt A."/>
            <person name="Yoshinaga Y."/>
            <person name="Zwiers L.-H."/>
            <person name="Turgeon B."/>
            <person name="Goodwin S."/>
            <person name="Spatafora J."/>
            <person name="Crous P."/>
            <person name="Grigoriev I."/>
        </authorList>
    </citation>
    <scope>NUCLEOTIDE SEQUENCE</scope>
    <source>
        <strain evidence="2 4">CBS 304.34</strain>
    </source>
</reference>
<reference evidence="4" key="2">
    <citation type="submission" date="2020-04" db="EMBL/GenBank/DDBJ databases">
        <authorList>
            <consortium name="NCBI Genome Project"/>
        </authorList>
    </citation>
    <scope>NUCLEOTIDE SEQUENCE</scope>
    <source>
        <strain evidence="4">CBS 304.34</strain>
    </source>
</reference>
<organism evidence="2">
    <name type="scientific">Mytilinidion resinicola</name>
    <dbReference type="NCBI Taxonomy" id="574789"/>
    <lineage>
        <taxon>Eukaryota</taxon>
        <taxon>Fungi</taxon>
        <taxon>Dikarya</taxon>
        <taxon>Ascomycota</taxon>
        <taxon>Pezizomycotina</taxon>
        <taxon>Dothideomycetes</taxon>
        <taxon>Pleosporomycetidae</taxon>
        <taxon>Mytilinidiales</taxon>
        <taxon>Mytilinidiaceae</taxon>
        <taxon>Mytilinidion</taxon>
    </lineage>
</organism>
<dbReference type="RefSeq" id="XP_033580228.1">
    <property type="nucleotide sequence ID" value="XM_033727790.1"/>
</dbReference>
<dbReference type="AlphaFoldDB" id="A0A6A6YZ35"/>
<feature type="signal peptide" evidence="1">
    <location>
        <begin position="1"/>
        <end position="19"/>
    </location>
</feature>
<feature type="chain" id="PRO_5044629446" evidence="1">
    <location>
        <begin position="20"/>
        <end position="174"/>
    </location>
</feature>
<accession>A0A6A6YZ35</accession>
<dbReference type="Proteomes" id="UP000504636">
    <property type="component" value="Unplaced"/>
</dbReference>
<gene>
    <name evidence="2 4" type="ORF">BDZ99DRAFT_568488</name>
</gene>
<evidence type="ECO:0000313" key="2">
    <source>
        <dbReference type="EMBL" id="KAF2813264.1"/>
    </source>
</evidence>
<reference evidence="4" key="3">
    <citation type="submission" date="2025-04" db="UniProtKB">
        <authorList>
            <consortium name="RefSeq"/>
        </authorList>
    </citation>
    <scope>IDENTIFICATION</scope>
    <source>
        <strain evidence="4">CBS 304.34</strain>
    </source>
</reference>
<dbReference type="GeneID" id="54468683"/>
<keyword evidence="1" id="KW-0732">Signal</keyword>
<proteinExistence type="predicted"/>
<evidence type="ECO:0000313" key="3">
    <source>
        <dbReference type="Proteomes" id="UP000504636"/>
    </source>
</evidence>
<keyword evidence="3" id="KW-1185">Reference proteome</keyword>